<organism evidence="2 3">
    <name type="scientific">Halogeometricum rufum</name>
    <dbReference type="NCBI Taxonomy" id="553469"/>
    <lineage>
        <taxon>Archaea</taxon>
        <taxon>Methanobacteriati</taxon>
        <taxon>Methanobacteriota</taxon>
        <taxon>Stenosarchaea group</taxon>
        <taxon>Halobacteria</taxon>
        <taxon>Halobacteriales</taxon>
        <taxon>Haloferacaceae</taxon>
        <taxon>Halogeometricum</taxon>
    </lineage>
</organism>
<protein>
    <submittedName>
        <fullName evidence="2">Uncharacterized protein</fullName>
    </submittedName>
</protein>
<dbReference type="AlphaFoldDB" id="A0A1I6IMB6"/>
<evidence type="ECO:0000313" key="3">
    <source>
        <dbReference type="Proteomes" id="UP000198531"/>
    </source>
</evidence>
<feature type="transmembrane region" description="Helical" evidence="1">
    <location>
        <begin position="181"/>
        <end position="203"/>
    </location>
</feature>
<evidence type="ECO:0000256" key="1">
    <source>
        <dbReference type="SAM" id="Phobius"/>
    </source>
</evidence>
<dbReference type="Proteomes" id="UP000198531">
    <property type="component" value="Unassembled WGS sequence"/>
</dbReference>
<reference evidence="3" key="1">
    <citation type="submission" date="2016-10" db="EMBL/GenBank/DDBJ databases">
        <authorList>
            <person name="Varghese N."/>
            <person name="Submissions S."/>
        </authorList>
    </citation>
    <scope>NUCLEOTIDE SEQUENCE [LARGE SCALE GENOMIC DNA]</scope>
    <source>
        <strain evidence="3">CGMCC 1.7736</strain>
    </source>
</reference>
<sequence>MTGRPASLLTKTQRRRIRDEFEELNEQQRRRDQRQIRERIRAGAFDFEPLAAYPNRQLDLAFEDVPDDEVEAALANATLFVERLRVLEGIERDAVVRRAREAGADAAASDGTPSLDELDLHTETEIRRDAEQTVAERLAPNRWDERADVLLKLAAAGALPLFVVTLANAATARGLIGENTFVGISVYLCVLVVAFALTGVFLVKGAQTLKHDVLPWVRLLRRTPAGAFRGVVEWVRRPGAKLRQVWDEL</sequence>
<feature type="transmembrane region" description="Helical" evidence="1">
    <location>
        <begin position="149"/>
        <end position="169"/>
    </location>
</feature>
<evidence type="ECO:0000313" key="2">
    <source>
        <dbReference type="EMBL" id="SFR67420.1"/>
    </source>
</evidence>
<accession>A0A1I6IMB6</accession>
<dbReference type="RefSeq" id="WP_089809849.1">
    <property type="nucleotide sequence ID" value="NZ_FOYT01000003.1"/>
</dbReference>
<dbReference type="EMBL" id="FOYT01000003">
    <property type="protein sequence ID" value="SFR67420.1"/>
    <property type="molecule type" value="Genomic_DNA"/>
</dbReference>
<keyword evidence="1" id="KW-1133">Transmembrane helix</keyword>
<name>A0A1I6IMB6_9EURY</name>
<keyword evidence="1" id="KW-0472">Membrane</keyword>
<dbReference type="OrthoDB" id="307947at2157"/>
<keyword evidence="1" id="KW-0812">Transmembrane</keyword>
<proteinExistence type="predicted"/>
<keyword evidence="3" id="KW-1185">Reference proteome</keyword>
<gene>
    <name evidence="2" type="ORF">SAMN04487947_3423</name>
</gene>